<accession>A0A2K3DHD9</accession>
<evidence type="ECO:0008006" key="4">
    <source>
        <dbReference type="Google" id="ProtNLM"/>
    </source>
</evidence>
<gene>
    <name evidence="2" type="ORF">CHLRE_08g373356v5</name>
</gene>
<feature type="compositionally biased region" description="Basic residues" evidence="1">
    <location>
        <begin position="1"/>
        <end position="11"/>
    </location>
</feature>
<organism evidence="2 3">
    <name type="scientific">Chlamydomonas reinhardtii</name>
    <name type="common">Chlamydomonas smithii</name>
    <dbReference type="NCBI Taxonomy" id="3055"/>
    <lineage>
        <taxon>Eukaryota</taxon>
        <taxon>Viridiplantae</taxon>
        <taxon>Chlorophyta</taxon>
        <taxon>core chlorophytes</taxon>
        <taxon>Chlorophyceae</taxon>
        <taxon>CS clade</taxon>
        <taxon>Chlamydomonadales</taxon>
        <taxon>Chlamydomonadaceae</taxon>
        <taxon>Chlamydomonas</taxon>
    </lineage>
</organism>
<dbReference type="EMBL" id="CM008969">
    <property type="protein sequence ID" value="PNW79963.1"/>
    <property type="molecule type" value="Genomic_DNA"/>
</dbReference>
<name>A0A2K3DHD9_CHLRE</name>
<dbReference type="InParanoid" id="A0A2K3DHD9"/>
<dbReference type="GeneID" id="66054426"/>
<keyword evidence="3" id="KW-1185">Reference proteome</keyword>
<proteinExistence type="predicted"/>
<dbReference type="Proteomes" id="UP000006906">
    <property type="component" value="Chromosome 8"/>
</dbReference>
<dbReference type="GO" id="GO:0004674">
    <property type="term" value="F:protein serine/threonine kinase activity"/>
    <property type="evidence" value="ECO:0000318"/>
    <property type="project" value="GO_Central"/>
</dbReference>
<feature type="region of interest" description="Disordered" evidence="1">
    <location>
        <begin position="1"/>
        <end position="91"/>
    </location>
</feature>
<feature type="compositionally biased region" description="Acidic residues" evidence="1">
    <location>
        <begin position="29"/>
        <end position="44"/>
    </location>
</feature>
<dbReference type="KEGG" id="cre:CHLRE_08g373356v5"/>
<feature type="compositionally biased region" description="Low complexity" evidence="1">
    <location>
        <begin position="45"/>
        <end position="59"/>
    </location>
</feature>
<feature type="compositionally biased region" description="Gly residues" evidence="1">
    <location>
        <begin position="60"/>
        <end position="75"/>
    </location>
</feature>
<dbReference type="STRING" id="3055.A0A2K3DHD9"/>
<protein>
    <recommendedName>
        <fullName evidence="4">Protein kinase domain-containing protein</fullName>
    </recommendedName>
</protein>
<reference evidence="2 3" key="1">
    <citation type="journal article" date="2007" name="Science">
        <title>The Chlamydomonas genome reveals the evolution of key animal and plant functions.</title>
        <authorList>
            <person name="Merchant S.S."/>
            <person name="Prochnik S.E."/>
            <person name="Vallon O."/>
            <person name="Harris E.H."/>
            <person name="Karpowicz S.J."/>
            <person name="Witman G.B."/>
            <person name="Terry A."/>
            <person name="Salamov A."/>
            <person name="Fritz-Laylin L.K."/>
            <person name="Marechal-Drouard L."/>
            <person name="Marshall W.F."/>
            <person name="Qu L.H."/>
            <person name="Nelson D.R."/>
            <person name="Sanderfoot A.A."/>
            <person name="Spalding M.H."/>
            <person name="Kapitonov V.V."/>
            <person name="Ren Q."/>
            <person name="Ferris P."/>
            <person name="Lindquist E."/>
            <person name="Shapiro H."/>
            <person name="Lucas S.M."/>
            <person name="Grimwood J."/>
            <person name="Schmutz J."/>
            <person name="Cardol P."/>
            <person name="Cerutti H."/>
            <person name="Chanfreau G."/>
            <person name="Chen C.L."/>
            <person name="Cognat V."/>
            <person name="Croft M.T."/>
            <person name="Dent R."/>
            <person name="Dutcher S."/>
            <person name="Fernandez E."/>
            <person name="Fukuzawa H."/>
            <person name="Gonzalez-Ballester D."/>
            <person name="Gonzalez-Halphen D."/>
            <person name="Hallmann A."/>
            <person name="Hanikenne M."/>
            <person name="Hippler M."/>
            <person name="Inwood W."/>
            <person name="Jabbari K."/>
            <person name="Kalanon M."/>
            <person name="Kuras R."/>
            <person name="Lefebvre P.A."/>
            <person name="Lemaire S.D."/>
            <person name="Lobanov A.V."/>
            <person name="Lohr M."/>
            <person name="Manuell A."/>
            <person name="Meier I."/>
            <person name="Mets L."/>
            <person name="Mittag M."/>
            <person name="Mittelmeier T."/>
            <person name="Moroney J.V."/>
            <person name="Moseley J."/>
            <person name="Napoli C."/>
            <person name="Nedelcu A.M."/>
            <person name="Niyogi K."/>
            <person name="Novoselov S.V."/>
            <person name="Paulsen I.T."/>
            <person name="Pazour G."/>
            <person name="Purton S."/>
            <person name="Ral J.P."/>
            <person name="Riano-Pachon D.M."/>
            <person name="Riekhof W."/>
            <person name="Rymarquis L."/>
            <person name="Schroda M."/>
            <person name="Stern D."/>
            <person name="Umen J."/>
            <person name="Willows R."/>
            <person name="Wilson N."/>
            <person name="Zimmer S.L."/>
            <person name="Allmer J."/>
            <person name="Balk J."/>
            <person name="Bisova K."/>
            <person name="Chen C.J."/>
            <person name="Elias M."/>
            <person name="Gendler K."/>
            <person name="Hauser C."/>
            <person name="Lamb M.R."/>
            <person name="Ledford H."/>
            <person name="Long J.C."/>
            <person name="Minagawa J."/>
            <person name="Page M.D."/>
            <person name="Pan J."/>
            <person name="Pootakham W."/>
            <person name="Roje S."/>
            <person name="Rose A."/>
            <person name="Stahlberg E."/>
            <person name="Terauchi A.M."/>
            <person name="Yang P."/>
            <person name="Ball S."/>
            <person name="Bowler C."/>
            <person name="Dieckmann C.L."/>
            <person name="Gladyshev V.N."/>
            <person name="Green P."/>
            <person name="Jorgensen R."/>
            <person name="Mayfield S."/>
            <person name="Mueller-Roeber B."/>
            <person name="Rajamani S."/>
            <person name="Sayre R.T."/>
            <person name="Brokstein P."/>
            <person name="Dubchak I."/>
            <person name="Goodstein D."/>
            <person name="Hornick L."/>
            <person name="Huang Y.W."/>
            <person name="Jhaveri J."/>
            <person name="Luo Y."/>
            <person name="Martinez D."/>
            <person name="Ngau W.C."/>
            <person name="Otillar B."/>
            <person name="Poliakov A."/>
            <person name="Porter A."/>
            <person name="Szajkowski L."/>
            <person name="Werner G."/>
            <person name="Zhou K."/>
            <person name="Grigoriev I.V."/>
            <person name="Rokhsar D.S."/>
            <person name="Grossman A.R."/>
        </authorList>
    </citation>
    <scope>NUCLEOTIDE SEQUENCE [LARGE SCALE GENOMIC DNA]</scope>
    <source>
        <strain evidence="3">CC-503</strain>
    </source>
</reference>
<feature type="region of interest" description="Disordered" evidence="1">
    <location>
        <begin position="344"/>
        <end position="367"/>
    </location>
</feature>
<dbReference type="Gramene" id="PNW79963">
    <property type="protein sequence ID" value="PNW79963"/>
    <property type="gene ID" value="CHLRE_08g373356v5"/>
</dbReference>
<dbReference type="GO" id="GO:0005634">
    <property type="term" value="C:nucleus"/>
    <property type="evidence" value="ECO:0000318"/>
    <property type="project" value="GO_Central"/>
</dbReference>
<evidence type="ECO:0000313" key="2">
    <source>
        <dbReference type="EMBL" id="PNW79963.1"/>
    </source>
</evidence>
<evidence type="ECO:0000256" key="1">
    <source>
        <dbReference type="SAM" id="MobiDB-lite"/>
    </source>
</evidence>
<dbReference type="RefSeq" id="XP_042922088.1">
    <property type="nucleotide sequence ID" value="XM_043065088.1"/>
</dbReference>
<evidence type="ECO:0000313" key="3">
    <source>
        <dbReference type="Proteomes" id="UP000006906"/>
    </source>
</evidence>
<feature type="compositionally biased region" description="Gly residues" evidence="1">
    <location>
        <begin position="345"/>
        <end position="364"/>
    </location>
</feature>
<sequence>MLASVRPRKQGSRSSNSSSSSDVGSPTDASDEEGAGGVDDEEPGEAAAAAPITAAQAEPAGGGEAGGAAAAGGGRCGRRTGRQQRTPPGPLSLMYITIDKISKTNERHYGSIGVPKKKGLVPPADISDISSLVEDTVQTRRRVLRAHVQDFGVYVQLAQRVADRTGILNLQHNMELAEGASWERVLPQRARTEFMYSFFEGINAAAVANTGRILGVNGVFKALVLMCQSGYWSKLGPGLHPEEIVESVLEFGPMVLVHRFSVKQEGSTAAYQAWVFAKFYGEPGAKPESVEVDAYPVANMSNVSVVAAWWRQRLPESDLGFLAPPMELSAKTAAAEGLGCALAEGSGGAPAEGSGGALAEGSGGAPAEVLPEEAAPLPAAGAVAVPPNTQRLGIAAAAAEGSGGAPAEVLPEEAAPLPAAGAVDVLEASESTWQQLGFSIKAVTRYTEAEACGMERAALAEAGNKGAQTAAGLVKFGEGGFGTVTAGVVNGTWVAIKRYKHRHQAPSDAVFKYVYSSGGEGGDLLLGALADFDLMVAAGTAHSQAGTKTFRPPEGDGIKPLAAQATPSPVLPSRGARAWRGPLHVQGFDVFSVGVCLPYCLFGGVDRGMEHKQLGMAVRDVQMSSSSVSGKLRMIGLVRQLLSEKWERSEGWKPAAPIVEAMLQLACDAMCPEVALRLLAAGSGGGAQMRHFTKRLRELLEMEGRPLAGP</sequence>
<feature type="compositionally biased region" description="Low complexity" evidence="1">
    <location>
        <begin position="12"/>
        <end position="21"/>
    </location>
</feature>
<dbReference type="AlphaFoldDB" id="A0A2K3DHD9"/>